<dbReference type="PANTHER" id="PTHR31305:SF2">
    <property type="entry name" value="SNARE-ASSOCIATED PROTEIN SNAPIN"/>
    <property type="match status" value="1"/>
</dbReference>
<dbReference type="InterPro" id="IPR017246">
    <property type="entry name" value="Snapin"/>
</dbReference>
<evidence type="ECO:0000256" key="1">
    <source>
        <dbReference type="ARBA" id="ARBA00006111"/>
    </source>
</evidence>
<keyword evidence="5" id="KW-1185">Reference proteome</keyword>
<name>A0ABR2MXT3_9ASPA</name>
<gene>
    <name evidence="4" type="ORF">KSP40_PGU015113</name>
</gene>
<evidence type="ECO:0000256" key="2">
    <source>
        <dbReference type="ARBA" id="ARBA00023054"/>
    </source>
</evidence>
<sequence>MDGEVPPSQLAGPVAAIVNAAAAAADASPDQTNSGEAVFSSRREGCEAIAKAISSTLGAVMTEFDSRAEGASRSQEELCSAIDRLTGELDKLLEGAPLPFIMQNAAKIISVRRRVSSLNLVLKSVQRRLDNIDRMLSTGLPANGAPAEVLSCDIEVTGSSPGSSLLQKCRVKFTYISPLWWDPSPDPHCVGMLCAPGCSVL</sequence>
<evidence type="ECO:0000313" key="5">
    <source>
        <dbReference type="Proteomes" id="UP001412067"/>
    </source>
</evidence>
<reference evidence="4 5" key="1">
    <citation type="journal article" date="2022" name="Nat. Plants">
        <title>Genomes of leafy and leafless Platanthera orchids illuminate the evolution of mycoheterotrophy.</title>
        <authorList>
            <person name="Li M.H."/>
            <person name="Liu K.W."/>
            <person name="Li Z."/>
            <person name="Lu H.C."/>
            <person name="Ye Q.L."/>
            <person name="Zhang D."/>
            <person name="Wang J.Y."/>
            <person name="Li Y.F."/>
            <person name="Zhong Z.M."/>
            <person name="Liu X."/>
            <person name="Yu X."/>
            <person name="Liu D.K."/>
            <person name="Tu X.D."/>
            <person name="Liu B."/>
            <person name="Hao Y."/>
            <person name="Liao X.Y."/>
            <person name="Jiang Y.T."/>
            <person name="Sun W.H."/>
            <person name="Chen J."/>
            <person name="Chen Y.Q."/>
            <person name="Ai Y."/>
            <person name="Zhai J.W."/>
            <person name="Wu S.S."/>
            <person name="Zhou Z."/>
            <person name="Hsiao Y.Y."/>
            <person name="Wu W.L."/>
            <person name="Chen Y.Y."/>
            <person name="Lin Y.F."/>
            <person name="Hsu J.L."/>
            <person name="Li C.Y."/>
            <person name="Wang Z.W."/>
            <person name="Zhao X."/>
            <person name="Zhong W.Y."/>
            <person name="Ma X.K."/>
            <person name="Ma L."/>
            <person name="Huang J."/>
            <person name="Chen G.Z."/>
            <person name="Huang M.Z."/>
            <person name="Huang L."/>
            <person name="Peng D.H."/>
            <person name="Luo Y.B."/>
            <person name="Zou S.Q."/>
            <person name="Chen S.P."/>
            <person name="Lan S."/>
            <person name="Tsai W.C."/>
            <person name="Van de Peer Y."/>
            <person name="Liu Z.J."/>
        </authorList>
    </citation>
    <scope>NUCLEOTIDE SEQUENCE [LARGE SCALE GENOMIC DNA]</scope>
    <source>
        <strain evidence="4">Lor288</strain>
    </source>
</reference>
<evidence type="ECO:0000256" key="3">
    <source>
        <dbReference type="ARBA" id="ARBA00033330"/>
    </source>
</evidence>
<dbReference type="InterPro" id="IPR028119">
    <property type="entry name" value="Snapin/Pallidin/Snn1"/>
</dbReference>
<keyword evidence="2" id="KW-0175">Coiled coil</keyword>
<dbReference type="Proteomes" id="UP001412067">
    <property type="component" value="Unassembled WGS sequence"/>
</dbReference>
<organism evidence="4 5">
    <name type="scientific">Platanthera guangdongensis</name>
    <dbReference type="NCBI Taxonomy" id="2320717"/>
    <lineage>
        <taxon>Eukaryota</taxon>
        <taxon>Viridiplantae</taxon>
        <taxon>Streptophyta</taxon>
        <taxon>Embryophyta</taxon>
        <taxon>Tracheophyta</taxon>
        <taxon>Spermatophyta</taxon>
        <taxon>Magnoliopsida</taxon>
        <taxon>Liliopsida</taxon>
        <taxon>Asparagales</taxon>
        <taxon>Orchidaceae</taxon>
        <taxon>Orchidoideae</taxon>
        <taxon>Orchideae</taxon>
        <taxon>Orchidinae</taxon>
        <taxon>Platanthera</taxon>
    </lineage>
</organism>
<proteinExistence type="inferred from homology"/>
<dbReference type="PANTHER" id="PTHR31305">
    <property type="entry name" value="SNARE-ASSOCIATED PROTEIN SNAPIN"/>
    <property type="match status" value="1"/>
</dbReference>
<dbReference type="EMBL" id="JBBWWR010000003">
    <property type="protein sequence ID" value="KAK8969040.1"/>
    <property type="molecule type" value="Genomic_DNA"/>
</dbReference>
<dbReference type="Pfam" id="PF14712">
    <property type="entry name" value="Snapin_Pallidin"/>
    <property type="match status" value="1"/>
</dbReference>
<comment type="similarity">
    <text evidence="1">Belongs to the SNAPIN family.</text>
</comment>
<comment type="caution">
    <text evidence="4">The sequence shown here is derived from an EMBL/GenBank/DDBJ whole genome shotgun (WGS) entry which is preliminary data.</text>
</comment>
<protein>
    <recommendedName>
        <fullName evidence="3">Biogenesis of lysosome-related organelles complex 1 subunit 7</fullName>
    </recommendedName>
</protein>
<accession>A0ABR2MXT3</accession>
<evidence type="ECO:0000313" key="4">
    <source>
        <dbReference type="EMBL" id="KAK8969040.1"/>
    </source>
</evidence>